<evidence type="ECO:0000313" key="10">
    <source>
        <dbReference type="WBParaSite" id="NBR_0001158901-mRNA-1"/>
    </source>
</evidence>
<dbReference type="PROSITE" id="PS00108">
    <property type="entry name" value="PROTEIN_KINASE_ST"/>
    <property type="match status" value="1"/>
</dbReference>
<name>A0A0N4Y691_NIPBR</name>
<dbReference type="InterPro" id="IPR008271">
    <property type="entry name" value="Ser/Thr_kinase_AS"/>
</dbReference>
<dbReference type="STRING" id="27835.A0A0N4Y691"/>
<evidence type="ECO:0000313" key="9">
    <source>
        <dbReference type="Proteomes" id="UP000271162"/>
    </source>
</evidence>
<accession>A0A0N4Y691</accession>
<sequence length="306" mass="34680">MQQNSTLRKNPSVTNTLDDRKTTIRTSEQEPSQPQMAVNIVQNPEPPQRVTPAGKYELKQVLGAGGYGQIFKAFDSNKNLYVAVKIMQKRSESQRMILEQHILFTLKGKPEFPQLYGSGSFEDYMYIVMELLGKSLSELRKKNDGKKFDAVTALRVGLLMTDSLRILHEMGFLHRDVKPGNMCTGISPTTIRRIYLLDFGLARQFKSKGRVKRRGHVGFRGTLRYVSLNVHERRDQCPCDDLISNFYTMVELCEGCLPWTRLRDPKCLPPGLDLANAAMPWEGKVSDSFMGLVSQEGEFAEAHEGK</sequence>
<keyword evidence="2 4" id="KW-0547">Nucleotide-binding</keyword>
<dbReference type="PROSITE" id="PS50011">
    <property type="entry name" value="PROTEIN_KINASE_DOM"/>
    <property type="match status" value="1"/>
</dbReference>
<dbReference type="EMBL" id="UYSL01020557">
    <property type="protein sequence ID" value="VDL75179.1"/>
    <property type="molecule type" value="Genomic_DNA"/>
</dbReference>
<dbReference type="GO" id="GO:0005524">
    <property type="term" value="F:ATP binding"/>
    <property type="evidence" value="ECO:0007669"/>
    <property type="project" value="UniProtKB-UniRule"/>
</dbReference>
<dbReference type="InterPro" id="IPR011009">
    <property type="entry name" value="Kinase-like_dom_sf"/>
</dbReference>
<evidence type="ECO:0000256" key="2">
    <source>
        <dbReference type="ARBA" id="ARBA00022741"/>
    </source>
</evidence>
<feature type="region of interest" description="Disordered" evidence="6">
    <location>
        <begin position="1"/>
        <end position="35"/>
    </location>
</feature>
<dbReference type="InterPro" id="IPR017441">
    <property type="entry name" value="Protein_kinase_ATP_BS"/>
</dbReference>
<evidence type="ECO:0000256" key="1">
    <source>
        <dbReference type="ARBA" id="ARBA00012513"/>
    </source>
</evidence>
<evidence type="ECO:0000313" key="8">
    <source>
        <dbReference type="EMBL" id="VDL75179.1"/>
    </source>
</evidence>
<feature type="compositionally biased region" description="Polar residues" evidence="6">
    <location>
        <begin position="1"/>
        <end position="16"/>
    </location>
</feature>
<dbReference type="Gene3D" id="1.10.510.10">
    <property type="entry name" value="Transferase(Phosphotransferase) domain 1"/>
    <property type="match status" value="1"/>
</dbReference>
<comment type="similarity">
    <text evidence="5">Belongs to the protein kinase superfamily.</text>
</comment>
<proteinExistence type="inferred from homology"/>
<keyword evidence="5" id="KW-0808">Transferase</keyword>
<dbReference type="InterPro" id="IPR050235">
    <property type="entry name" value="CK1_Ser-Thr_kinase"/>
</dbReference>
<evidence type="ECO:0000256" key="5">
    <source>
        <dbReference type="RuleBase" id="RU000304"/>
    </source>
</evidence>
<organism evidence="10">
    <name type="scientific">Nippostrongylus brasiliensis</name>
    <name type="common">Rat hookworm</name>
    <dbReference type="NCBI Taxonomy" id="27835"/>
    <lineage>
        <taxon>Eukaryota</taxon>
        <taxon>Metazoa</taxon>
        <taxon>Ecdysozoa</taxon>
        <taxon>Nematoda</taxon>
        <taxon>Chromadorea</taxon>
        <taxon>Rhabditida</taxon>
        <taxon>Rhabditina</taxon>
        <taxon>Rhabditomorpha</taxon>
        <taxon>Strongyloidea</taxon>
        <taxon>Heligmosomidae</taxon>
        <taxon>Nippostrongylus</taxon>
    </lineage>
</organism>
<protein>
    <recommendedName>
        <fullName evidence="1">non-specific serine/threonine protein kinase</fullName>
        <ecNumber evidence="1">2.7.11.1</ecNumber>
    </recommendedName>
</protein>
<feature type="domain" description="Protein kinase" evidence="7">
    <location>
        <begin position="56"/>
        <end position="306"/>
    </location>
</feature>
<reference evidence="10" key="1">
    <citation type="submission" date="2017-02" db="UniProtKB">
        <authorList>
            <consortium name="WormBaseParasite"/>
        </authorList>
    </citation>
    <scope>IDENTIFICATION</scope>
</reference>
<keyword evidence="3 4" id="KW-0067">ATP-binding</keyword>
<dbReference type="WBParaSite" id="NBR_0001158901-mRNA-1">
    <property type="protein sequence ID" value="NBR_0001158901-mRNA-1"/>
    <property type="gene ID" value="NBR_0001158901"/>
</dbReference>
<dbReference type="GO" id="GO:0004674">
    <property type="term" value="F:protein serine/threonine kinase activity"/>
    <property type="evidence" value="ECO:0007669"/>
    <property type="project" value="UniProtKB-KW"/>
</dbReference>
<dbReference type="EC" id="2.7.11.1" evidence="1"/>
<dbReference type="Proteomes" id="UP000271162">
    <property type="component" value="Unassembled WGS sequence"/>
</dbReference>
<keyword evidence="5" id="KW-0723">Serine/threonine-protein kinase</keyword>
<gene>
    <name evidence="8" type="ORF">NBR_LOCUS11590</name>
</gene>
<dbReference type="PROSITE" id="PS00107">
    <property type="entry name" value="PROTEIN_KINASE_ATP"/>
    <property type="match status" value="1"/>
</dbReference>
<evidence type="ECO:0000256" key="4">
    <source>
        <dbReference type="PROSITE-ProRule" id="PRU10141"/>
    </source>
</evidence>
<evidence type="ECO:0000256" key="3">
    <source>
        <dbReference type="ARBA" id="ARBA00022840"/>
    </source>
</evidence>
<keyword evidence="9" id="KW-1185">Reference proteome</keyword>
<feature type="binding site" evidence="4">
    <location>
        <position position="85"/>
    </location>
    <ligand>
        <name>ATP</name>
        <dbReference type="ChEBI" id="CHEBI:30616"/>
    </ligand>
</feature>
<dbReference type="AlphaFoldDB" id="A0A0N4Y691"/>
<dbReference type="Pfam" id="PF00069">
    <property type="entry name" value="Pkinase"/>
    <property type="match status" value="1"/>
</dbReference>
<evidence type="ECO:0000259" key="7">
    <source>
        <dbReference type="PROSITE" id="PS50011"/>
    </source>
</evidence>
<dbReference type="OMA" id="EEISECF"/>
<feature type="compositionally biased region" description="Polar residues" evidence="6">
    <location>
        <begin position="24"/>
        <end position="35"/>
    </location>
</feature>
<dbReference type="SUPFAM" id="SSF56112">
    <property type="entry name" value="Protein kinase-like (PK-like)"/>
    <property type="match status" value="1"/>
</dbReference>
<evidence type="ECO:0000256" key="6">
    <source>
        <dbReference type="SAM" id="MobiDB-lite"/>
    </source>
</evidence>
<keyword evidence="5" id="KW-0418">Kinase</keyword>
<dbReference type="SMART" id="SM00220">
    <property type="entry name" value="S_TKc"/>
    <property type="match status" value="1"/>
</dbReference>
<dbReference type="InterPro" id="IPR000719">
    <property type="entry name" value="Prot_kinase_dom"/>
</dbReference>
<dbReference type="PANTHER" id="PTHR11909">
    <property type="entry name" value="CASEIN KINASE-RELATED"/>
    <property type="match status" value="1"/>
</dbReference>
<reference evidence="8 9" key="2">
    <citation type="submission" date="2018-11" db="EMBL/GenBank/DDBJ databases">
        <authorList>
            <consortium name="Pathogen Informatics"/>
        </authorList>
    </citation>
    <scope>NUCLEOTIDE SEQUENCE [LARGE SCALE GENOMIC DNA]</scope>
</reference>